<gene>
    <name evidence="9" type="ORF">PEVE_00030720</name>
</gene>
<protein>
    <recommendedName>
        <fullName evidence="8">Protein kinase domain-containing protein</fullName>
    </recommendedName>
</protein>
<evidence type="ECO:0000256" key="4">
    <source>
        <dbReference type="ARBA" id="ARBA00022840"/>
    </source>
</evidence>
<dbReference type="PANTHER" id="PTHR44329:SF288">
    <property type="entry name" value="MITOGEN-ACTIVATED PROTEIN KINASE KINASE KINASE 20"/>
    <property type="match status" value="1"/>
</dbReference>
<keyword evidence="6" id="KW-0723">Serine/threonine-protein kinase</keyword>
<dbReference type="SMART" id="SM00220">
    <property type="entry name" value="S_TKc"/>
    <property type="match status" value="1"/>
</dbReference>
<reference evidence="9 10" key="1">
    <citation type="submission" date="2022-05" db="EMBL/GenBank/DDBJ databases">
        <authorList>
            <consortium name="Genoscope - CEA"/>
            <person name="William W."/>
        </authorList>
    </citation>
    <scope>NUCLEOTIDE SEQUENCE [LARGE SCALE GENOMIC DNA]</scope>
</reference>
<evidence type="ECO:0000256" key="3">
    <source>
        <dbReference type="ARBA" id="ARBA00022777"/>
    </source>
</evidence>
<sequence length="389" mass="43960">MDSNKKRKQREKEFSEQRQNYYKNLRKEQKKKKKKRMKNEMKNKLRAEVEVVELKSRTTRGATNVLPPATKEGPKRKRRLEDSEKHLPRGKRMVSASLQQEREKKQKKSERQILVPAVGPKASIDSPDLKELARENLTRKSGARSIGSGTFGNCYLGKYRGISVVIKEYKDLSNSRNNSHHDSLSRLQMEAKHEARVLRKLGDHPGIPLLFGVSLKEVPVSIVLKFHGDGEESLTVFKAAKTEKVSEQKEWNRILHDTANALEHIHGCGFAHNDLKSNNVVLEKRQDKCLHPVIIDFGKSVAFSKAKNPVPKPSYLKDQYKNSYIAPELIDGTGKPSINSDVYSLAFMIKSVYGILKFKSIGIVKEGLSTVAAKRPSVSEVKAALRVAV</sequence>
<evidence type="ECO:0000256" key="2">
    <source>
        <dbReference type="ARBA" id="ARBA00022741"/>
    </source>
</evidence>
<feature type="domain" description="Protein kinase" evidence="8">
    <location>
        <begin position="140"/>
        <end position="389"/>
    </location>
</feature>
<dbReference type="PANTHER" id="PTHR44329">
    <property type="entry name" value="SERINE/THREONINE-PROTEIN KINASE TNNI3K-RELATED"/>
    <property type="match status" value="1"/>
</dbReference>
<organism evidence="9 10">
    <name type="scientific">Porites evermanni</name>
    <dbReference type="NCBI Taxonomy" id="104178"/>
    <lineage>
        <taxon>Eukaryota</taxon>
        <taxon>Metazoa</taxon>
        <taxon>Cnidaria</taxon>
        <taxon>Anthozoa</taxon>
        <taxon>Hexacorallia</taxon>
        <taxon>Scleractinia</taxon>
        <taxon>Fungiina</taxon>
        <taxon>Poritidae</taxon>
        <taxon>Porites</taxon>
    </lineage>
</organism>
<evidence type="ECO:0000256" key="1">
    <source>
        <dbReference type="ARBA" id="ARBA00022679"/>
    </source>
</evidence>
<dbReference type="InterPro" id="IPR051681">
    <property type="entry name" value="Ser/Thr_Kinases-Pseudokinases"/>
</dbReference>
<keyword evidence="4 5" id="KW-0067">ATP-binding</keyword>
<feature type="binding site" evidence="5">
    <location>
        <position position="167"/>
    </location>
    <ligand>
        <name>ATP</name>
        <dbReference type="ChEBI" id="CHEBI:30616"/>
    </ligand>
</feature>
<evidence type="ECO:0000256" key="7">
    <source>
        <dbReference type="SAM" id="MobiDB-lite"/>
    </source>
</evidence>
<dbReference type="Gene3D" id="1.10.510.10">
    <property type="entry name" value="Transferase(Phosphotransferase) domain 1"/>
    <property type="match status" value="1"/>
</dbReference>
<accession>A0ABN8SVY2</accession>
<dbReference type="CDD" id="cd00180">
    <property type="entry name" value="PKc"/>
    <property type="match status" value="1"/>
</dbReference>
<name>A0ABN8SVY2_9CNID</name>
<evidence type="ECO:0000313" key="10">
    <source>
        <dbReference type="Proteomes" id="UP001159427"/>
    </source>
</evidence>
<keyword evidence="2 5" id="KW-0547">Nucleotide-binding</keyword>
<keyword evidence="10" id="KW-1185">Reference proteome</keyword>
<evidence type="ECO:0000313" key="9">
    <source>
        <dbReference type="EMBL" id="CAH3195650.1"/>
    </source>
</evidence>
<dbReference type="InterPro" id="IPR017441">
    <property type="entry name" value="Protein_kinase_ATP_BS"/>
</dbReference>
<dbReference type="PROSITE" id="PS00108">
    <property type="entry name" value="PROTEIN_KINASE_ST"/>
    <property type="match status" value="1"/>
</dbReference>
<dbReference type="PROSITE" id="PS00107">
    <property type="entry name" value="PROTEIN_KINASE_ATP"/>
    <property type="match status" value="1"/>
</dbReference>
<feature type="region of interest" description="Disordered" evidence="7">
    <location>
        <begin position="1"/>
        <end position="110"/>
    </location>
</feature>
<keyword evidence="1" id="KW-0808">Transferase</keyword>
<keyword evidence="3" id="KW-0418">Kinase</keyword>
<feature type="compositionally biased region" description="Basic and acidic residues" evidence="7">
    <location>
        <begin position="38"/>
        <end position="56"/>
    </location>
</feature>
<dbReference type="InterPro" id="IPR011009">
    <property type="entry name" value="Kinase-like_dom_sf"/>
</dbReference>
<dbReference type="SUPFAM" id="SSF56112">
    <property type="entry name" value="Protein kinase-like (PK-like)"/>
    <property type="match status" value="1"/>
</dbReference>
<comment type="caution">
    <text evidence="9">The sequence shown here is derived from an EMBL/GenBank/DDBJ whole genome shotgun (WGS) entry which is preliminary data.</text>
</comment>
<dbReference type="Pfam" id="PF00069">
    <property type="entry name" value="Pkinase"/>
    <property type="match status" value="1"/>
</dbReference>
<evidence type="ECO:0000256" key="5">
    <source>
        <dbReference type="PROSITE-ProRule" id="PRU10141"/>
    </source>
</evidence>
<dbReference type="InterPro" id="IPR000719">
    <property type="entry name" value="Prot_kinase_dom"/>
</dbReference>
<feature type="compositionally biased region" description="Basic residues" evidence="7">
    <location>
        <begin position="28"/>
        <end position="37"/>
    </location>
</feature>
<dbReference type="PROSITE" id="PS50011">
    <property type="entry name" value="PROTEIN_KINASE_DOM"/>
    <property type="match status" value="1"/>
</dbReference>
<evidence type="ECO:0000256" key="6">
    <source>
        <dbReference type="RuleBase" id="RU000304"/>
    </source>
</evidence>
<dbReference type="EMBL" id="CALNXI010004363">
    <property type="protein sequence ID" value="CAH3195650.1"/>
    <property type="molecule type" value="Genomic_DNA"/>
</dbReference>
<dbReference type="InterPro" id="IPR008271">
    <property type="entry name" value="Ser/Thr_kinase_AS"/>
</dbReference>
<proteinExistence type="inferred from homology"/>
<comment type="similarity">
    <text evidence="6">Belongs to the protein kinase superfamily.</text>
</comment>
<dbReference type="Proteomes" id="UP001159427">
    <property type="component" value="Unassembled WGS sequence"/>
</dbReference>
<evidence type="ECO:0000259" key="8">
    <source>
        <dbReference type="PROSITE" id="PS50011"/>
    </source>
</evidence>